<evidence type="ECO:0000313" key="3">
    <source>
        <dbReference type="Proteomes" id="UP000319342"/>
    </source>
</evidence>
<keyword evidence="1" id="KW-0472">Membrane</keyword>
<dbReference type="RefSeq" id="WP_145191599.1">
    <property type="nucleotide sequence ID" value="NZ_CP036290.1"/>
</dbReference>
<evidence type="ECO:0000313" key="2">
    <source>
        <dbReference type="EMBL" id="QDU86419.1"/>
    </source>
</evidence>
<proteinExistence type="predicted"/>
<gene>
    <name evidence="2" type="ORF">Pla163_35700</name>
</gene>
<feature type="transmembrane region" description="Helical" evidence="1">
    <location>
        <begin position="422"/>
        <end position="444"/>
    </location>
</feature>
<feature type="transmembrane region" description="Helical" evidence="1">
    <location>
        <begin position="21"/>
        <end position="40"/>
    </location>
</feature>
<organism evidence="2 3">
    <name type="scientific">Rohdeia mirabilis</name>
    <dbReference type="NCBI Taxonomy" id="2528008"/>
    <lineage>
        <taxon>Bacteria</taxon>
        <taxon>Pseudomonadati</taxon>
        <taxon>Planctomycetota</taxon>
        <taxon>Planctomycetia</taxon>
        <taxon>Planctomycetia incertae sedis</taxon>
        <taxon>Rohdeia</taxon>
    </lineage>
</organism>
<dbReference type="EMBL" id="CP036290">
    <property type="protein sequence ID" value="QDU86419.1"/>
    <property type="molecule type" value="Genomic_DNA"/>
</dbReference>
<dbReference type="Proteomes" id="UP000319342">
    <property type="component" value="Chromosome"/>
</dbReference>
<evidence type="ECO:0000256" key="1">
    <source>
        <dbReference type="SAM" id="Phobius"/>
    </source>
</evidence>
<dbReference type="AlphaFoldDB" id="A0A518D4M7"/>
<protein>
    <submittedName>
        <fullName evidence="2">Uncharacterized protein</fullName>
    </submittedName>
</protein>
<reference evidence="2 3" key="1">
    <citation type="submission" date="2019-02" db="EMBL/GenBank/DDBJ databases">
        <title>Deep-cultivation of Planctomycetes and their phenomic and genomic characterization uncovers novel biology.</title>
        <authorList>
            <person name="Wiegand S."/>
            <person name="Jogler M."/>
            <person name="Boedeker C."/>
            <person name="Pinto D."/>
            <person name="Vollmers J."/>
            <person name="Rivas-Marin E."/>
            <person name="Kohn T."/>
            <person name="Peeters S.H."/>
            <person name="Heuer A."/>
            <person name="Rast P."/>
            <person name="Oberbeckmann S."/>
            <person name="Bunk B."/>
            <person name="Jeske O."/>
            <person name="Meyerdierks A."/>
            <person name="Storesund J.E."/>
            <person name="Kallscheuer N."/>
            <person name="Luecker S."/>
            <person name="Lage O.M."/>
            <person name="Pohl T."/>
            <person name="Merkel B.J."/>
            <person name="Hornburger P."/>
            <person name="Mueller R.-W."/>
            <person name="Bruemmer F."/>
            <person name="Labrenz M."/>
            <person name="Spormann A.M."/>
            <person name="Op den Camp H."/>
            <person name="Overmann J."/>
            <person name="Amann R."/>
            <person name="Jetten M.S.M."/>
            <person name="Mascher T."/>
            <person name="Medema M.H."/>
            <person name="Devos D.P."/>
            <person name="Kaster A.-K."/>
            <person name="Ovreas L."/>
            <person name="Rohde M."/>
            <person name="Galperin M.Y."/>
            <person name="Jogler C."/>
        </authorList>
    </citation>
    <scope>NUCLEOTIDE SEQUENCE [LARGE SCALE GENOMIC DNA]</scope>
    <source>
        <strain evidence="2 3">Pla163</strain>
    </source>
</reference>
<name>A0A518D4M7_9BACT</name>
<keyword evidence="3" id="KW-1185">Reference proteome</keyword>
<keyword evidence="1" id="KW-0812">Transmembrane</keyword>
<keyword evidence="1" id="KW-1133">Transmembrane helix</keyword>
<accession>A0A518D4M7</accession>
<sequence length="475" mass="52069">MRKFKGATEVGMGPTNLKGRMILMSVALVGIVAVLFWMQLSGATQPEPSEGPGPSSGDERIVLPALPPGTFEQVADNEERQRAFVEADELKIVRAAVRRTTAGAIADSGAPTLSNAVHARLVADPDAQRGDWFSVRGQILEIASMDTGPGSSETEYVGTLRLDGRDENGGAGDGTDRFVHFRMLRTDDADLARGDWARLGGVFFKVLADEVDVAEPVVAPGPGVVPPPPVRETATGPLLVGPEILRSFEDFGTVTGITQEQWDEVRDDTFNRVTGPKDSMRWRLLAWMRDRPEAEMQAAAQEELDDEILFGIAESGDPYRGRTFKLPVSRVQASTARAAGENPARLDTYSIIWLGNTMWQRKPIICVQVPGGIEDYPIGQYVTGELVFYMNIVYDTQTERHVAPLFVAKSIDVFVPEQDPTLTVLLSVASAFFAALILAMFLLLRRDKKRSEELARQLIERRRARREQSAAGATS</sequence>